<evidence type="ECO:0000313" key="3">
    <source>
        <dbReference type="Proteomes" id="UP001278500"/>
    </source>
</evidence>
<dbReference type="GeneID" id="87862676"/>
<sequence length="228" mass="24655">MPGGHHSISYGGVRNRLRIAPTVETVDVSGQPGRCEGSVIPHLVGPGSPSAPALFCFGSQLVIFRIYKSNLQDRRCSHEVTPASLAIHEEFQLARQHSSRDGLLRRLALWTVGRGWTHGKSEWYPSLCIYGVAVTEVKVANPLRRRASSVFRPHSTSGPLRVLRPPLASSPFHFHVVVGCATIGGTLCLAMAMILGLVILCRNDDETDVMTVNIAPSSQLSQSASLPS</sequence>
<feature type="transmembrane region" description="Helical" evidence="1">
    <location>
        <begin position="172"/>
        <end position="200"/>
    </location>
</feature>
<name>A0AAE0MTE0_9PEZI</name>
<dbReference type="Proteomes" id="UP001278500">
    <property type="component" value="Unassembled WGS sequence"/>
</dbReference>
<organism evidence="2 3">
    <name type="scientific">Neurospora tetraspora</name>
    <dbReference type="NCBI Taxonomy" id="94610"/>
    <lineage>
        <taxon>Eukaryota</taxon>
        <taxon>Fungi</taxon>
        <taxon>Dikarya</taxon>
        <taxon>Ascomycota</taxon>
        <taxon>Pezizomycotina</taxon>
        <taxon>Sordariomycetes</taxon>
        <taxon>Sordariomycetidae</taxon>
        <taxon>Sordariales</taxon>
        <taxon>Sordariaceae</taxon>
        <taxon>Neurospora</taxon>
    </lineage>
</organism>
<protein>
    <submittedName>
        <fullName evidence="2">Uncharacterized protein</fullName>
    </submittedName>
</protein>
<evidence type="ECO:0000313" key="2">
    <source>
        <dbReference type="EMBL" id="KAK3347752.1"/>
    </source>
</evidence>
<accession>A0AAE0MTE0</accession>
<reference evidence="2" key="1">
    <citation type="journal article" date="2023" name="Mol. Phylogenet. Evol.">
        <title>Genome-scale phylogeny and comparative genomics of the fungal order Sordariales.</title>
        <authorList>
            <person name="Hensen N."/>
            <person name="Bonometti L."/>
            <person name="Westerberg I."/>
            <person name="Brannstrom I.O."/>
            <person name="Guillou S."/>
            <person name="Cros-Aarteil S."/>
            <person name="Calhoun S."/>
            <person name="Haridas S."/>
            <person name="Kuo A."/>
            <person name="Mondo S."/>
            <person name="Pangilinan J."/>
            <person name="Riley R."/>
            <person name="LaButti K."/>
            <person name="Andreopoulos B."/>
            <person name="Lipzen A."/>
            <person name="Chen C."/>
            <person name="Yan M."/>
            <person name="Daum C."/>
            <person name="Ng V."/>
            <person name="Clum A."/>
            <person name="Steindorff A."/>
            <person name="Ohm R.A."/>
            <person name="Martin F."/>
            <person name="Silar P."/>
            <person name="Natvig D.O."/>
            <person name="Lalanne C."/>
            <person name="Gautier V."/>
            <person name="Ament-Velasquez S.L."/>
            <person name="Kruys A."/>
            <person name="Hutchinson M.I."/>
            <person name="Powell A.J."/>
            <person name="Barry K."/>
            <person name="Miller A.N."/>
            <person name="Grigoriev I.V."/>
            <person name="Debuchy R."/>
            <person name="Gladieux P."/>
            <person name="Hiltunen Thoren M."/>
            <person name="Johannesson H."/>
        </authorList>
    </citation>
    <scope>NUCLEOTIDE SEQUENCE</scope>
    <source>
        <strain evidence="2">CBS 560.94</strain>
    </source>
</reference>
<keyword evidence="1" id="KW-0472">Membrane</keyword>
<reference evidence="2" key="2">
    <citation type="submission" date="2023-06" db="EMBL/GenBank/DDBJ databases">
        <authorList>
            <consortium name="Lawrence Berkeley National Laboratory"/>
            <person name="Haridas S."/>
            <person name="Hensen N."/>
            <person name="Bonometti L."/>
            <person name="Westerberg I."/>
            <person name="Brannstrom I.O."/>
            <person name="Guillou S."/>
            <person name="Cros-Aarteil S."/>
            <person name="Calhoun S."/>
            <person name="Kuo A."/>
            <person name="Mondo S."/>
            <person name="Pangilinan J."/>
            <person name="Riley R."/>
            <person name="Labutti K."/>
            <person name="Andreopoulos B."/>
            <person name="Lipzen A."/>
            <person name="Chen C."/>
            <person name="Yanf M."/>
            <person name="Daum C."/>
            <person name="Ng V."/>
            <person name="Clum A."/>
            <person name="Steindorff A."/>
            <person name="Ohm R."/>
            <person name="Martin F."/>
            <person name="Silar P."/>
            <person name="Natvig D."/>
            <person name="Lalanne C."/>
            <person name="Gautier V."/>
            <person name="Ament-Velasquez S.L."/>
            <person name="Kruys A."/>
            <person name="Hutchinson M.I."/>
            <person name="Powell A.J."/>
            <person name="Barry K."/>
            <person name="Miller A.N."/>
            <person name="Grigoriev I.V."/>
            <person name="Debuchy R."/>
            <person name="Gladieux P."/>
            <person name="Thoren M.H."/>
            <person name="Johannesson H."/>
        </authorList>
    </citation>
    <scope>NUCLEOTIDE SEQUENCE</scope>
    <source>
        <strain evidence="2">CBS 560.94</strain>
    </source>
</reference>
<keyword evidence="1" id="KW-0812">Transmembrane</keyword>
<evidence type="ECO:0000256" key="1">
    <source>
        <dbReference type="SAM" id="Phobius"/>
    </source>
</evidence>
<dbReference type="RefSeq" id="XP_062682834.1">
    <property type="nucleotide sequence ID" value="XM_062825522.1"/>
</dbReference>
<proteinExistence type="predicted"/>
<keyword evidence="3" id="KW-1185">Reference proteome</keyword>
<gene>
    <name evidence="2" type="ORF">B0H65DRAFT_441349</name>
</gene>
<keyword evidence="1" id="KW-1133">Transmembrane helix</keyword>
<dbReference type="AlphaFoldDB" id="A0AAE0MTE0"/>
<comment type="caution">
    <text evidence="2">The sequence shown here is derived from an EMBL/GenBank/DDBJ whole genome shotgun (WGS) entry which is preliminary data.</text>
</comment>
<dbReference type="EMBL" id="JAUEPP010000003">
    <property type="protein sequence ID" value="KAK3347752.1"/>
    <property type="molecule type" value="Genomic_DNA"/>
</dbReference>